<feature type="transmembrane region" description="Helical" evidence="8">
    <location>
        <begin position="172"/>
        <end position="191"/>
    </location>
</feature>
<keyword evidence="6 8" id="KW-1133">Transmembrane helix</keyword>
<sequence>MSVLLSALGFALSVTLPNILLLVLGKILYLKKMITHDFCHCAAELVFKCALPLLLFINLVSMKMDYMAQAKLVAAGAISTVGLYVLAEIYAYFRIPEMRDKGVFVQGVFRSNLGIAGLAFVQNAYGAEGVATAAVYLGLITILLNILSVMALSRTQNQSLPEKIKSILGKIISNPLIVAIVIALTLNMLHFRLPEFVLQTFRYLAHIALPLALICAGATFDWQSIRKMSDVSLQASVGRLVLAPVFAVLVGYAFGFRGLEMGILFLMTATPVAAASYIMAKAMGGNDVAAANIMGITTFGAMFSASIGVAVLRGVGLM</sequence>
<dbReference type="RefSeq" id="WP_097114605.1">
    <property type="nucleotide sequence ID" value="NZ_CP083931.1"/>
</dbReference>
<feature type="transmembrane region" description="Helical" evidence="8">
    <location>
        <begin position="237"/>
        <end position="255"/>
    </location>
</feature>
<evidence type="ECO:0000256" key="5">
    <source>
        <dbReference type="ARBA" id="ARBA00022692"/>
    </source>
</evidence>
<reference evidence="9 10" key="1">
    <citation type="submission" date="2017-09" db="EMBL/GenBank/DDBJ databases">
        <authorList>
            <person name="Ehlers B."/>
            <person name="Leendertz F.H."/>
        </authorList>
    </citation>
    <scope>NUCLEOTIDE SEQUENCE [LARGE SCALE GENOMIC DNA]</scope>
    <source>
        <strain evidence="9 10">DSM 16848</strain>
    </source>
</reference>
<dbReference type="EMBL" id="OCNF01000013">
    <property type="protein sequence ID" value="SOD69220.1"/>
    <property type="molecule type" value="Genomic_DNA"/>
</dbReference>
<feature type="transmembrane region" description="Helical" evidence="8">
    <location>
        <begin position="261"/>
        <end position="280"/>
    </location>
</feature>
<evidence type="ECO:0000256" key="7">
    <source>
        <dbReference type="ARBA" id="ARBA00023136"/>
    </source>
</evidence>
<accession>A0A286EE88</accession>
<dbReference type="InterPro" id="IPR038770">
    <property type="entry name" value="Na+/solute_symporter_sf"/>
</dbReference>
<feature type="transmembrane region" description="Helical" evidence="8">
    <location>
        <begin position="103"/>
        <end position="121"/>
    </location>
</feature>
<evidence type="ECO:0000313" key="10">
    <source>
        <dbReference type="Proteomes" id="UP000219669"/>
    </source>
</evidence>
<evidence type="ECO:0000256" key="2">
    <source>
        <dbReference type="ARBA" id="ARBA00010145"/>
    </source>
</evidence>
<evidence type="ECO:0000256" key="4">
    <source>
        <dbReference type="ARBA" id="ARBA00022475"/>
    </source>
</evidence>
<keyword evidence="10" id="KW-1185">Reference proteome</keyword>
<feature type="transmembrane region" description="Helical" evidence="8">
    <location>
        <begin position="203"/>
        <end position="225"/>
    </location>
</feature>
<name>A0A286EE88_9NEIS</name>
<dbReference type="Pfam" id="PF03547">
    <property type="entry name" value="Mem_trans"/>
    <property type="match status" value="1"/>
</dbReference>
<evidence type="ECO:0000313" key="9">
    <source>
        <dbReference type="EMBL" id="SOD69220.1"/>
    </source>
</evidence>
<evidence type="ECO:0000256" key="8">
    <source>
        <dbReference type="SAM" id="Phobius"/>
    </source>
</evidence>
<dbReference type="PANTHER" id="PTHR36838:SF4">
    <property type="entry name" value="AUXIN EFFLUX CARRIER FAMILY PROTEIN"/>
    <property type="match status" value="1"/>
</dbReference>
<organism evidence="9 10">
    <name type="scientific">Alysiella filiformis DSM 16848</name>
    <dbReference type="NCBI Taxonomy" id="1120981"/>
    <lineage>
        <taxon>Bacteria</taxon>
        <taxon>Pseudomonadati</taxon>
        <taxon>Pseudomonadota</taxon>
        <taxon>Betaproteobacteria</taxon>
        <taxon>Neisseriales</taxon>
        <taxon>Neisseriaceae</taxon>
        <taxon>Alysiella</taxon>
    </lineage>
</organism>
<feature type="transmembrane region" description="Helical" evidence="8">
    <location>
        <begin position="72"/>
        <end position="91"/>
    </location>
</feature>
<feature type="transmembrane region" description="Helical" evidence="8">
    <location>
        <begin position="6"/>
        <end position="29"/>
    </location>
</feature>
<dbReference type="InterPro" id="IPR004776">
    <property type="entry name" value="Mem_transp_PIN-like"/>
</dbReference>
<dbReference type="GO" id="GO:0005886">
    <property type="term" value="C:plasma membrane"/>
    <property type="evidence" value="ECO:0007669"/>
    <property type="project" value="UniProtKB-SubCell"/>
</dbReference>
<keyword evidence="4" id="KW-1003">Cell membrane</keyword>
<comment type="subcellular location">
    <subcellularLocation>
        <location evidence="1">Cell membrane</location>
        <topology evidence="1">Multi-pass membrane protein</topology>
    </subcellularLocation>
</comment>
<feature type="transmembrane region" description="Helical" evidence="8">
    <location>
        <begin position="292"/>
        <end position="312"/>
    </location>
</feature>
<dbReference type="Gene3D" id="1.20.1530.20">
    <property type="match status" value="1"/>
</dbReference>
<keyword evidence="7 8" id="KW-0472">Membrane</keyword>
<dbReference type="OrthoDB" id="9805563at2"/>
<dbReference type="PANTHER" id="PTHR36838">
    <property type="entry name" value="AUXIN EFFLUX CARRIER FAMILY PROTEIN"/>
    <property type="match status" value="1"/>
</dbReference>
<feature type="transmembrane region" description="Helical" evidence="8">
    <location>
        <begin position="41"/>
        <end position="60"/>
    </location>
</feature>
<dbReference type="AlphaFoldDB" id="A0A286EE88"/>
<gene>
    <name evidence="9" type="ORF">SAMN02746062_01576</name>
</gene>
<dbReference type="Proteomes" id="UP000219669">
    <property type="component" value="Unassembled WGS sequence"/>
</dbReference>
<evidence type="ECO:0000256" key="3">
    <source>
        <dbReference type="ARBA" id="ARBA00022448"/>
    </source>
</evidence>
<evidence type="ECO:0000256" key="1">
    <source>
        <dbReference type="ARBA" id="ARBA00004651"/>
    </source>
</evidence>
<proteinExistence type="inferred from homology"/>
<keyword evidence="5 8" id="KW-0812">Transmembrane</keyword>
<keyword evidence="3" id="KW-0813">Transport</keyword>
<evidence type="ECO:0000256" key="6">
    <source>
        <dbReference type="ARBA" id="ARBA00022989"/>
    </source>
</evidence>
<comment type="similarity">
    <text evidence="2">Belongs to the auxin efflux carrier (TC 2.A.69) family.</text>
</comment>
<dbReference type="GO" id="GO:0055085">
    <property type="term" value="P:transmembrane transport"/>
    <property type="evidence" value="ECO:0007669"/>
    <property type="project" value="InterPro"/>
</dbReference>
<protein>
    <submittedName>
        <fullName evidence="9">Uncharacterized protein</fullName>
    </submittedName>
</protein>
<feature type="transmembrane region" description="Helical" evidence="8">
    <location>
        <begin position="133"/>
        <end position="152"/>
    </location>
</feature>